<dbReference type="AlphaFoldDB" id="A0A1M6AH81"/>
<dbReference type="Pfam" id="PF04883">
    <property type="entry name" value="HK97-gp10_like"/>
    <property type="match status" value="1"/>
</dbReference>
<protein>
    <submittedName>
        <fullName evidence="1">Phage protein, HK97 gp10 family</fullName>
    </submittedName>
</protein>
<dbReference type="RefSeq" id="WP_073021868.1">
    <property type="nucleotide sequence ID" value="NZ_FQXU01000013.1"/>
</dbReference>
<accession>A0A1M6AH81</accession>
<gene>
    <name evidence="1" type="ORF">SAMN02745941_03665</name>
</gene>
<dbReference type="InterPro" id="IPR010064">
    <property type="entry name" value="HK97-gp10_tail"/>
</dbReference>
<proteinExistence type="predicted"/>
<dbReference type="NCBIfam" id="TIGR01725">
    <property type="entry name" value="phge_HK97_gp10"/>
    <property type="match status" value="1"/>
</dbReference>
<evidence type="ECO:0000313" key="2">
    <source>
        <dbReference type="Proteomes" id="UP000184241"/>
    </source>
</evidence>
<organism evidence="1 2">
    <name type="scientific">Clostridium intestinale DSM 6191</name>
    <dbReference type="NCBI Taxonomy" id="1121320"/>
    <lineage>
        <taxon>Bacteria</taxon>
        <taxon>Bacillati</taxon>
        <taxon>Bacillota</taxon>
        <taxon>Clostridia</taxon>
        <taxon>Eubacteriales</taxon>
        <taxon>Clostridiaceae</taxon>
        <taxon>Clostridium</taxon>
    </lineage>
</organism>
<dbReference type="EMBL" id="FQXU01000013">
    <property type="protein sequence ID" value="SHI35874.1"/>
    <property type="molecule type" value="Genomic_DNA"/>
</dbReference>
<reference evidence="1 2" key="1">
    <citation type="submission" date="2016-11" db="EMBL/GenBank/DDBJ databases">
        <authorList>
            <person name="Jaros S."/>
            <person name="Januszkiewicz K."/>
            <person name="Wedrychowicz H."/>
        </authorList>
    </citation>
    <scope>NUCLEOTIDE SEQUENCE [LARGE SCALE GENOMIC DNA]</scope>
    <source>
        <strain evidence="1 2">DSM 6191</strain>
    </source>
</reference>
<name>A0A1M6AH81_9CLOT</name>
<sequence length="162" mass="18059">MSISSINVSGFDSILKKLDSLGVSFEDVIVDSVKKETKRVKDDARDLAPVDKEDLKKSITEKVELTDEGVTGTVSTNSDHAAYVEFGTGKTGETTPVEDKYPGALSYKQDKWLVNIPDVGYRWIEGQMAQPYLYPALKNNEDTIVDNIKKDLNETIRRVAKE</sequence>
<dbReference type="Proteomes" id="UP000184241">
    <property type="component" value="Unassembled WGS sequence"/>
</dbReference>
<evidence type="ECO:0000313" key="1">
    <source>
        <dbReference type="EMBL" id="SHI35874.1"/>
    </source>
</evidence>